<dbReference type="EMBL" id="DS999411">
    <property type="protein sequence ID" value="EED34389.1"/>
    <property type="molecule type" value="Genomic_DNA"/>
</dbReference>
<dbReference type="AlphaFoldDB" id="B8KT72"/>
<dbReference type="InterPro" id="IPR013740">
    <property type="entry name" value="Redoxin"/>
</dbReference>
<evidence type="ECO:0000256" key="1">
    <source>
        <dbReference type="SAM" id="Phobius"/>
    </source>
</evidence>
<dbReference type="Proteomes" id="UP000004699">
    <property type="component" value="Unassembled WGS sequence"/>
</dbReference>
<keyword evidence="1" id="KW-0812">Transmembrane</keyword>
<evidence type="ECO:0000313" key="4">
    <source>
        <dbReference type="Proteomes" id="UP000004699"/>
    </source>
</evidence>
<name>B8KT72_9GAMM</name>
<dbReference type="GO" id="GO:0016491">
    <property type="term" value="F:oxidoreductase activity"/>
    <property type="evidence" value="ECO:0007669"/>
    <property type="project" value="InterPro"/>
</dbReference>
<organism evidence="3 4">
    <name type="scientific">Luminiphilus syltensis NOR5-1B</name>
    <dbReference type="NCBI Taxonomy" id="565045"/>
    <lineage>
        <taxon>Bacteria</taxon>
        <taxon>Pseudomonadati</taxon>
        <taxon>Pseudomonadota</taxon>
        <taxon>Gammaproteobacteria</taxon>
        <taxon>Cellvibrionales</taxon>
        <taxon>Halieaceae</taxon>
        <taxon>Luminiphilus</taxon>
    </lineage>
</organism>
<dbReference type="InterPro" id="IPR013766">
    <property type="entry name" value="Thioredoxin_domain"/>
</dbReference>
<sequence>MDLLVASNIALWIGFIAMAVINYALVRQIGVLYERVAPAGALMVNRTVEVGQSAPQLQALTVENEQIAIGGETGRSQLLFFMSPDCPVCNELTPSVLSAARAEQDWIDVLFVSDGDEQDHAGYRARKSITQPYVVSELIGKQYGVSKLPYAVLIDEHGKIASLGIVNSREHVESLFEAKERNVASIQDYLSQRDGERFVEVK</sequence>
<keyword evidence="1" id="KW-1133">Transmembrane helix</keyword>
<gene>
    <name evidence="3" type="ORF">NOR51B_326</name>
</gene>
<dbReference type="HOGENOM" id="CLU_091361_0_0_6"/>
<keyword evidence="4" id="KW-1185">Reference proteome</keyword>
<protein>
    <submittedName>
        <fullName evidence="3">Redoxin</fullName>
    </submittedName>
</protein>
<feature type="transmembrane region" description="Helical" evidence="1">
    <location>
        <begin position="6"/>
        <end position="25"/>
    </location>
</feature>
<dbReference type="PROSITE" id="PS51352">
    <property type="entry name" value="THIOREDOXIN_2"/>
    <property type="match status" value="1"/>
</dbReference>
<dbReference type="STRING" id="565045.NOR51B_326"/>
<keyword evidence="1" id="KW-0472">Membrane</keyword>
<dbReference type="RefSeq" id="WP_009019137.1">
    <property type="nucleotide sequence ID" value="NZ_DS999411.1"/>
</dbReference>
<reference evidence="4" key="1">
    <citation type="journal article" date="2013" name="BMC Microbiol.">
        <title>Taxonomy and evolution of bacteriochlorophyll a-containing members of the OM60/NOR5 clade of marine gammaproteobacteria: description of Luminiphilus syltensis gen. nov., sp. nov., reclassification of Haliea rubra as Pseudohaliea rubra gen. nov., comb. nov., and emendation of Chromatocurvus halotolerans.</title>
        <authorList>
            <person name="Spring S."/>
            <person name="Riedel T."/>
            <person name="Sproer C."/>
            <person name="Yan S."/>
            <person name="Harder J."/>
            <person name="Fuchs B.M."/>
        </authorList>
    </citation>
    <scope>NUCLEOTIDE SEQUENCE [LARGE SCALE GENOMIC DNA]</scope>
    <source>
        <strain evidence="4">NOR51-B</strain>
    </source>
</reference>
<dbReference type="InterPro" id="IPR036249">
    <property type="entry name" value="Thioredoxin-like_sf"/>
</dbReference>
<evidence type="ECO:0000313" key="3">
    <source>
        <dbReference type="EMBL" id="EED34389.1"/>
    </source>
</evidence>
<evidence type="ECO:0000259" key="2">
    <source>
        <dbReference type="PROSITE" id="PS51352"/>
    </source>
</evidence>
<dbReference type="eggNOG" id="COG0526">
    <property type="taxonomic scope" value="Bacteria"/>
</dbReference>
<feature type="domain" description="Thioredoxin" evidence="2">
    <location>
        <begin position="48"/>
        <end position="184"/>
    </location>
</feature>
<proteinExistence type="predicted"/>
<dbReference type="Pfam" id="PF08534">
    <property type="entry name" value="Redoxin"/>
    <property type="match status" value="1"/>
</dbReference>
<dbReference type="OrthoDB" id="462848at2"/>
<dbReference type="Gene3D" id="3.40.30.10">
    <property type="entry name" value="Glutaredoxin"/>
    <property type="match status" value="1"/>
</dbReference>
<accession>B8KT72</accession>
<dbReference type="SUPFAM" id="SSF52833">
    <property type="entry name" value="Thioredoxin-like"/>
    <property type="match status" value="1"/>
</dbReference>